<dbReference type="Proteomes" id="UP000712600">
    <property type="component" value="Unassembled WGS sequence"/>
</dbReference>
<protein>
    <submittedName>
        <fullName evidence="1">Uncharacterized protein</fullName>
    </submittedName>
</protein>
<gene>
    <name evidence="1" type="ORF">F2Q69_00061340</name>
</gene>
<sequence length="87" mass="9749">MRPAIGRMSQVAATSRKLQVVVHFDVARLIYLSRDPRPATCDMRHATCDLSQVAGRMLHDSKTNSDLRVACRISQVVVRFDVARLIA</sequence>
<comment type="caution">
    <text evidence="1">The sequence shown here is derived from an EMBL/GenBank/DDBJ whole genome shotgun (WGS) entry which is preliminary data.</text>
</comment>
<evidence type="ECO:0000313" key="1">
    <source>
        <dbReference type="EMBL" id="KAF3574106.1"/>
    </source>
</evidence>
<reference evidence="1" key="1">
    <citation type="submission" date="2019-12" db="EMBL/GenBank/DDBJ databases">
        <title>Genome sequencing and annotation of Brassica cretica.</title>
        <authorList>
            <person name="Studholme D.J."/>
            <person name="Sarris P."/>
        </authorList>
    </citation>
    <scope>NUCLEOTIDE SEQUENCE</scope>
    <source>
        <strain evidence="1">PFS-109/04</strain>
        <tissue evidence="1">Leaf</tissue>
    </source>
</reference>
<evidence type="ECO:0000313" key="2">
    <source>
        <dbReference type="Proteomes" id="UP000712600"/>
    </source>
</evidence>
<proteinExistence type="predicted"/>
<organism evidence="1 2">
    <name type="scientific">Brassica cretica</name>
    <name type="common">Mustard</name>
    <dbReference type="NCBI Taxonomy" id="69181"/>
    <lineage>
        <taxon>Eukaryota</taxon>
        <taxon>Viridiplantae</taxon>
        <taxon>Streptophyta</taxon>
        <taxon>Embryophyta</taxon>
        <taxon>Tracheophyta</taxon>
        <taxon>Spermatophyta</taxon>
        <taxon>Magnoliopsida</taxon>
        <taxon>eudicotyledons</taxon>
        <taxon>Gunneridae</taxon>
        <taxon>Pentapetalae</taxon>
        <taxon>rosids</taxon>
        <taxon>malvids</taxon>
        <taxon>Brassicales</taxon>
        <taxon>Brassicaceae</taxon>
        <taxon>Brassiceae</taxon>
        <taxon>Brassica</taxon>
    </lineage>
</organism>
<accession>A0A8S9RN92</accession>
<dbReference type="AlphaFoldDB" id="A0A8S9RN92"/>
<name>A0A8S9RN92_BRACR</name>
<dbReference type="EMBL" id="QGKX02000095">
    <property type="protein sequence ID" value="KAF3574106.1"/>
    <property type="molecule type" value="Genomic_DNA"/>
</dbReference>